<sequence length="393" mass="43466">MTNNTITVMKKELARFFGDRRLVITTLLLPGIMIYVVYSFLGSVMMKTMLPEDTYVAKAYVVDMPDSVREEMRELRVDWQQADREQLTEIRQEIQEKQVDGLVVFPADFDTVVENYQVSSGEPAPNVEIYYNSAETESAHFYNEVSEVLEQYETSLANKLDINAGDSVYYDCATSKDTTGQMFSMMMPLLLMMFLYSGCMSVAPESIAGEKERGTIATLLVTPMKRSSLALGKVFSLSIIALLAGCSSFIGTFAALPKMMGGELTGVDSSVYVPMDYAMLLLIILSTVMVLVSMIALVSAFAKSVKEAATTVSPFTIVVTFIGLSPMLSQGKEIPLYRYLIPVYNSVQCMNGIFSFSYQPAEIIVTVIVNLCAAGVLVFGLTRAFQSEKIIYS</sequence>
<feature type="transmembrane region" description="Helical" evidence="5">
    <location>
        <begin position="21"/>
        <end position="41"/>
    </location>
</feature>
<organism evidence="7 8">
    <name type="scientific">Waltera acetigignens</name>
    <dbReference type="NCBI Taxonomy" id="2981769"/>
    <lineage>
        <taxon>Bacteria</taxon>
        <taxon>Bacillati</taxon>
        <taxon>Bacillota</taxon>
        <taxon>Clostridia</taxon>
        <taxon>Lachnospirales</taxon>
        <taxon>Lachnospiraceae</taxon>
        <taxon>Waltera</taxon>
    </lineage>
</organism>
<evidence type="ECO:0000256" key="5">
    <source>
        <dbReference type="SAM" id="Phobius"/>
    </source>
</evidence>
<feature type="transmembrane region" description="Helical" evidence="5">
    <location>
        <begin position="308"/>
        <end position="328"/>
    </location>
</feature>
<evidence type="ECO:0000256" key="1">
    <source>
        <dbReference type="ARBA" id="ARBA00004141"/>
    </source>
</evidence>
<evidence type="ECO:0000256" key="2">
    <source>
        <dbReference type="ARBA" id="ARBA00022692"/>
    </source>
</evidence>
<dbReference type="Gene3D" id="3.40.1710.10">
    <property type="entry name" value="abc type-2 transporter like domain"/>
    <property type="match status" value="1"/>
</dbReference>
<keyword evidence="3 5" id="KW-1133">Transmembrane helix</keyword>
<keyword evidence="2 5" id="KW-0812">Transmembrane</keyword>
<feature type="transmembrane region" description="Helical" evidence="5">
    <location>
        <begin position="277"/>
        <end position="301"/>
    </location>
</feature>
<dbReference type="InterPro" id="IPR013525">
    <property type="entry name" value="ABC2_TM"/>
</dbReference>
<feature type="transmembrane region" description="Helical" evidence="5">
    <location>
        <begin position="234"/>
        <end position="257"/>
    </location>
</feature>
<evidence type="ECO:0000256" key="3">
    <source>
        <dbReference type="ARBA" id="ARBA00022989"/>
    </source>
</evidence>
<evidence type="ECO:0000313" key="8">
    <source>
        <dbReference type="Proteomes" id="UP001197795"/>
    </source>
</evidence>
<evidence type="ECO:0000313" key="7">
    <source>
        <dbReference type="EMBL" id="MCC2120740.1"/>
    </source>
</evidence>
<gene>
    <name evidence="7" type="ORF">LKD75_14285</name>
</gene>
<feature type="transmembrane region" description="Helical" evidence="5">
    <location>
        <begin position="185"/>
        <end position="203"/>
    </location>
</feature>
<dbReference type="GO" id="GO:0016020">
    <property type="term" value="C:membrane"/>
    <property type="evidence" value="ECO:0007669"/>
    <property type="project" value="UniProtKB-SubCell"/>
</dbReference>
<protein>
    <submittedName>
        <fullName evidence="7">ABC transporter permease subunit</fullName>
    </submittedName>
</protein>
<feature type="domain" description="ABC-2 type transporter transmembrane" evidence="6">
    <location>
        <begin position="21"/>
        <end position="381"/>
    </location>
</feature>
<feature type="transmembrane region" description="Helical" evidence="5">
    <location>
        <begin position="363"/>
        <end position="385"/>
    </location>
</feature>
<evidence type="ECO:0000256" key="4">
    <source>
        <dbReference type="ARBA" id="ARBA00023136"/>
    </source>
</evidence>
<dbReference type="Pfam" id="PF12698">
    <property type="entry name" value="ABC2_membrane_3"/>
    <property type="match status" value="1"/>
</dbReference>
<dbReference type="Proteomes" id="UP001197795">
    <property type="component" value="Unassembled WGS sequence"/>
</dbReference>
<proteinExistence type="predicted"/>
<accession>A0AAE3A4L6</accession>
<keyword evidence="8" id="KW-1185">Reference proteome</keyword>
<comment type="caution">
    <text evidence="7">The sequence shown here is derived from an EMBL/GenBank/DDBJ whole genome shotgun (WGS) entry which is preliminary data.</text>
</comment>
<dbReference type="AlphaFoldDB" id="A0AAE3A4L6"/>
<comment type="subcellular location">
    <subcellularLocation>
        <location evidence="1">Membrane</location>
        <topology evidence="1">Multi-pass membrane protein</topology>
    </subcellularLocation>
</comment>
<reference evidence="7 8" key="1">
    <citation type="submission" date="2021-10" db="EMBL/GenBank/DDBJ databases">
        <title>Anaerobic single-cell dispensing facilitates the cultivation of human gut bacteria.</title>
        <authorList>
            <person name="Afrizal A."/>
        </authorList>
    </citation>
    <scope>NUCLEOTIDE SEQUENCE [LARGE SCALE GENOMIC DNA]</scope>
    <source>
        <strain evidence="7 8">CLA-AA-H273</strain>
    </source>
</reference>
<dbReference type="RefSeq" id="WP_227733726.1">
    <property type="nucleotide sequence ID" value="NZ_JAJEPV010000042.1"/>
</dbReference>
<name>A0AAE3A4L6_9FIRM</name>
<dbReference type="EMBL" id="JAJEPV010000042">
    <property type="protein sequence ID" value="MCC2120740.1"/>
    <property type="molecule type" value="Genomic_DNA"/>
</dbReference>
<evidence type="ECO:0000259" key="6">
    <source>
        <dbReference type="Pfam" id="PF12698"/>
    </source>
</evidence>
<dbReference type="PANTHER" id="PTHR43471">
    <property type="entry name" value="ABC TRANSPORTER PERMEASE"/>
    <property type="match status" value="1"/>
</dbReference>
<dbReference type="GO" id="GO:0140359">
    <property type="term" value="F:ABC-type transporter activity"/>
    <property type="evidence" value="ECO:0007669"/>
    <property type="project" value="InterPro"/>
</dbReference>
<keyword evidence="4 5" id="KW-0472">Membrane</keyword>
<dbReference type="PANTHER" id="PTHR43471:SF3">
    <property type="entry name" value="ABC TRANSPORTER PERMEASE PROTEIN NATB"/>
    <property type="match status" value="1"/>
</dbReference>